<dbReference type="Gene3D" id="3.80.10.10">
    <property type="entry name" value="Ribonuclease Inhibitor"/>
    <property type="match status" value="2"/>
</dbReference>
<dbReference type="SMART" id="SM00367">
    <property type="entry name" value="LRR_CC"/>
    <property type="match status" value="6"/>
</dbReference>
<accession>A0AAQ3JL89</accession>
<evidence type="ECO:0000313" key="3">
    <source>
        <dbReference type="EMBL" id="WOK91954.1"/>
    </source>
</evidence>
<dbReference type="PANTHER" id="PTHR13318">
    <property type="entry name" value="PARTNER OF PAIRED, ISOFORM B-RELATED"/>
    <property type="match status" value="1"/>
</dbReference>
<evidence type="ECO:0000313" key="4">
    <source>
        <dbReference type="Proteomes" id="UP001327560"/>
    </source>
</evidence>
<dbReference type="InterPro" id="IPR032675">
    <property type="entry name" value="LRR_dom_sf"/>
</dbReference>
<dbReference type="EMBL" id="CP136890">
    <property type="protein sequence ID" value="WOK91954.1"/>
    <property type="molecule type" value="Genomic_DNA"/>
</dbReference>
<evidence type="ECO:0000259" key="2">
    <source>
        <dbReference type="Pfam" id="PF25372"/>
    </source>
</evidence>
<dbReference type="GO" id="GO:0019005">
    <property type="term" value="C:SCF ubiquitin ligase complex"/>
    <property type="evidence" value="ECO:0007669"/>
    <property type="project" value="TreeGrafter"/>
</dbReference>
<feature type="region of interest" description="Disordered" evidence="1">
    <location>
        <begin position="1"/>
        <end position="105"/>
    </location>
</feature>
<protein>
    <recommendedName>
        <fullName evidence="2">F-box/LRR-repeat protein 15-like leucin rich repeat domain-containing protein</fullName>
    </recommendedName>
</protein>
<dbReference type="InterPro" id="IPR006553">
    <property type="entry name" value="Leu-rich_rpt_Cys-con_subtyp"/>
</dbReference>
<dbReference type="Proteomes" id="UP001327560">
    <property type="component" value="Chromosome 1"/>
</dbReference>
<dbReference type="SUPFAM" id="SSF52047">
    <property type="entry name" value="RNI-like"/>
    <property type="match status" value="1"/>
</dbReference>
<reference evidence="3 4" key="1">
    <citation type="submission" date="2023-10" db="EMBL/GenBank/DDBJ databases">
        <title>Chromosome-scale genome assembly provides insights into flower coloration mechanisms of Canna indica.</title>
        <authorList>
            <person name="Li C."/>
        </authorList>
    </citation>
    <scope>NUCLEOTIDE SEQUENCE [LARGE SCALE GENOMIC DNA]</scope>
    <source>
        <tissue evidence="3">Flower</tissue>
    </source>
</reference>
<evidence type="ECO:0000256" key="1">
    <source>
        <dbReference type="SAM" id="MobiDB-lite"/>
    </source>
</evidence>
<feature type="compositionally biased region" description="Basic and acidic residues" evidence="1">
    <location>
        <begin position="284"/>
        <end position="296"/>
    </location>
</feature>
<proteinExistence type="predicted"/>
<dbReference type="InterPro" id="IPR057207">
    <property type="entry name" value="FBXL15_LRR"/>
</dbReference>
<name>A0AAQ3JL89_9LILI</name>
<dbReference type="AlphaFoldDB" id="A0AAQ3JL89"/>
<dbReference type="PANTHER" id="PTHR13318:SF101">
    <property type="entry name" value="F-BOX_LRR PROTEIN"/>
    <property type="match status" value="1"/>
</dbReference>
<dbReference type="Pfam" id="PF25372">
    <property type="entry name" value="DUF7885"/>
    <property type="match status" value="1"/>
</dbReference>
<organism evidence="3 4">
    <name type="scientific">Canna indica</name>
    <name type="common">Indian-shot</name>
    <dbReference type="NCBI Taxonomy" id="4628"/>
    <lineage>
        <taxon>Eukaryota</taxon>
        <taxon>Viridiplantae</taxon>
        <taxon>Streptophyta</taxon>
        <taxon>Embryophyta</taxon>
        <taxon>Tracheophyta</taxon>
        <taxon>Spermatophyta</taxon>
        <taxon>Magnoliopsida</taxon>
        <taxon>Liliopsida</taxon>
        <taxon>Zingiberales</taxon>
        <taxon>Cannaceae</taxon>
        <taxon>Canna</taxon>
    </lineage>
</organism>
<dbReference type="GO" id="GO:0031146">
    <property type="term" value="P:SCF-dependent proteasomal ubiquitin-dependent protein catabolic process"/>
    <property type="evidence" value="ECO:0007669"/>
    <property type="project" value="TreeGrafter"/>
</dbReference>
<gene>
    <name evidence="3" type="ORF">Cni_G00645</name>
</gene>
<feature type="compositionally biased region" description="Low complexity" evidence="1">
    <location>
        <begin position="1"/>
        <end position="20"/>
    </location>
</feature>
<feature type="domain" description="F-box/LRR-repeat protein 15-like leucin rich repeat" evidence="2">
    <location>
        <begin position="513"/>
        <end position="680"/>
    </location>
</feature>
<keyword evidence="4" id="KW-1185">Reference proteome</keyword>
<feature type="region of interest" description="Disordered" evidence="1">
    <location>
        <begin position="273"/>
        <end position="296"/>
    </location>
</feature>
<sequence>MTLSKPPAASSNPAPETLDAPLPPPVPTPPGPTAAAGESSPFLSHATASSVLGSGSVIDPYGAMPPRRRSVRLASSSISSPGSDTYAAAGSCCKRNPRSRVSKSKVEAQGLYIETKADRGKRKVEAMEVAAGSYSADTKIRGPGVTLEGKYMCLRSGSRIARRGSDQVPVRTNNAQTENLGSVGQCIKEAFEEAADVDMVPESLEETIGEELAFHREPQNQHAEVIIYEKIREAVRNKKGKDKLAVEEIPLHGSEIDMDVDATVKHVVGQKEDDLVSKRKPQKARAEIESRKEADRSRAKELAPKFAFFKPKEDINCEEEEIEDYSEGLSQDDEHGDWPGPFSTAMKIIEERNEKLKARESSSSVKKTEITRSRISWMPSKNCKPLHRVPPTLGDLCLKVLLDNVEEIESLDGIPDNIKNRFILKLCHTRRMSSRLLGLLASGNPTEICLNDCSWATEDLFEDVFSKCNMKCLKVVQLDMCGRCLPDYVLRSTLAQYPNSLPSLTTICLKGSYRLSDDGLNAIVSSAPSLTSVNLSQCSLLTSLGIINLAHKLDKVLRELYIDDCQNVDVMAILPALKKLVDLEVLSVAGIHSVCDKFVQRLIPVCGPGMKELIFAGCQKLTTYSIKTIGAYCSSLCAIDLQNLKRLNDTALGYLANGCTSLQKLKLRQNAFSDEAVAALLEASGGSLTELSLNNVTKVAEQTALAISHQCSSTLYSLDVSFCREMTDEALGLIVDSCSSLRILKLFGCTQVTEVFFNGHSNSRVKLIGCKGQKLIDEIGIRSFDY</sequence>
<feature type="compositionally biased region" description="Pro residues" evidence="1">
    <location>
        <begin position="21"/>
        <end position="32"/>
    </location>
</feature>